<evidence type="ECO:0008006" key="7">
    <source>
        <dbReference type="Google" id="ProtNLM"/>
    </source>
</evidence>
<name>A0ABR5AMD7_9BACL</name>
<dbReference type="CDD" id="cd00599">
    <property type="entry name" value="GH25_muramidase"/>
    <property type="match status" value="1"/>
</dbReference>
<proteinExistence type="inferred from homology"/>
<dbReference type="InterPro" id="IPR002053">
    <property type="entry name" value="Glyco_hydro_25"/>
</dbReference>
<keyword evidence="2" id="KW-0378">Hydrolase</keyword>
<dbReference type="RefSeq" id="WP_041045397.1">
    <property type="nucleotide sequence ID" value="NZ_JXAK01000003.1"/>
</dbReference>
<keyword evidence="6" id="KW-1185">Reference proteome</keyword>
<dbReference type="InterPro" id="IPR017853">
    <property type="entry name" value="GH"/>
</dbReference>
<organism evidence="5 6">
    <name type="scientific">Gordoniibacillus kamchatkensis</name>
    <dbReference type="NCBI Taxonomy" id="1590651"/>
    <lineage>
        <taxon>Bacteria</taxon>
        <taxon>Bacillati</taxon>
        <taxon>Bacillota</taxon>
        <taxon>Bacilli</taxon>
        <taxon>Bacillales</taxon>
        <taxon>Paenibacillaceae</taxon>
        <taxon>Gordoniibacillus</taxon>
    </lineage>
</organism>
<feature type="coiled-coil region" evidence="4">
    <location>
        <begin position="189"/>
        <end position="237"/>
    </location>
</feature>
<dbReference type="PROSITE" id="PS51904">
    <property type="entry name" value="GLYCOSYL_HYDROL_F25_2"/>
    <property type="match status" value="1"/>
</dbReference>
<evidence type="ECO:0000313" key="6">
    <source>
        <dbReference type="Proteomes" id="UP000031967"/>
    </source>
</evidence>
<dbReference type="PANTHER" id="PTHR34135">
    <property type="entry name" value="LYSOZYME"/>
    <property type="match status" value="1"/>
</dbReference>
<comment type="similarity">
    <text evidence="1">Belongs to the glycosyl hydrolase 25 family.</text>
</comment>
<accession>A0ABR5AMD7</accession>
<evidence type="ECO:0000313" key="5">
    <source>
        <dbReference type="EMBL" id="KIL42096.1"/>
    </source>
</evidence>
<dbReference type="EMBL" id="JXAK01000003">
    <property type="protein sequence ID" value="KIL42096.1"/>
    <property type="molecule type" value="Genomic_DNA"/>
</dbReference>
<dbReference type="Gene3D" id="3.20.20.80">
    <property type="entry name" value="Glycosidases"/>
    <property type="match status" value="1"/>
</dbReference>
<protein>
    <recommendedName>
        <fullName evidence="7">Lysozyme</fullName>
    </recommendedName>
</protein>
<dbReference type="SMART" id="SM00641">
    <property type="entry name" value="Glyco_25"/>
    <property type="match status" value="1"/>
</dbReference>
<sequence>MQSRNPNNSRGIDISHYQTVSSWQRVRDSGIVDFVYAKASQGISWVDSSFLTHVAGARSVGLPVGAYHYLDAGDQATAIAEAENFAMVIAGLPLELDPVVDVEDAANTAEAALAFLQRFEKVTGRRPMVYTYPSFIDEKLSNALADYRLWYAYYNADGTPADRGGWTEWTFLQYSEKGYVPGIDGPVDLDEFNGRVEDVFNEINKLQAQCQTLLNTAEAHIERIVQLEGAVKQLNEKNNMSCPDWAKDAIVAAMNTTLPNGQKLVDTPDGGSYDFYRLVTILHRANII</sequence>
<evidence type="ECO:0000256" key="2">
    <source>
        <dbReference type="ARBA" id="ARBA00022801"/>
    </source>
</evidence>
<dbReference type="Pfam" id="PF01183">
    <property type="entry name" value="Glyco_hydro_25"/>
    <property type="match status" value="1"/>
</dbReference>
<keyword evidence="4" id="KW-0175">Coiled coil</keyword>
<dbReference type="SUPFAM" id="SSF51445">
    <property type="entry name" value="(Trans)glycosidases"/>
    <property type="match status" value="1"/>
</dbReference>
<reference evidence="5 6" key="1">
    <citation type="submission" date="2014-12" db="EMBL/GenBank/DDBJ databases">
        <title>Draft genome sequence of Paenibacillus kamchatkensis strain B-2647.</title>
        <authorList>
            <person name="Karlyshev A.V."/>
            <person name="Kudryashova E.B."/>
        </authorList>
    </citation>
    <scope>NUCLEOTIDE SEQUENCE [LARGE SCALE GENOMIC DNA]</scope>
    <source>
        <strain evidence="5 6">VKM B-2647</strain>
    </source>
</reference>
<evidence type="ECO:0000256" key="4">
    <source>
        <dbReference type="SAM" id="Coils"/>
    </source>
</evidence>
<dbReference type="InterPro" id="IPR018077">
    <property type="entry name" value="Glyco_hydro_fam25_subgr"/>
</dbReference>
<keyword evidence="3" id="KW-0326">Glycosidase</keyword>
<dbReference type="PANTHER" id="PTHR34135:SF2">
    <property type="entry name" value="LYSOZYME"/>
    <property type="match status" value="1"/>
</dbReference>
<gene>
    <name evidence="5" type="ORF">SD70_02620</name>
</gene>
<comment type="caution">
    <text evidence="5">The sequence shown here is derived from an EMBL/GenBank/DDBJ whole genome shotgun (WGS) entry which is preliminary data.</text>
</comment>
<dbReference type="Proteomes" id="UP000031967">
    <property type="component" value="Unassembled WGS sequence"/>
</dbReference>
<evidence type="ECO:0000256" key="3">
    <source>
        <dbReference type="ARBA" id="ARBA00023295"/>
    </source>
</evidence>
<evidence type="ECO:0000256" key="1">
    <source>
        <dbReference type="ARBA" id="ARBA00010646"/>
    </source>
</evidence>